<evidence type="ECO:0000313" key="11">
    <source>
        <dbReference type="Proteomes" id="UP000886750"/>
    </source>
</evidence>
<feature type="transmembrane region" description="Helical" evidence="7">
    <location>
        <begin position="399"/>
        <end position="422"/>
    </location>
</feature>
<evidence type="ECO:0000313" key="10">
    <source>
        <dbReference type="EMBL" id="HIY96088.1"/>
    </source>
</evidence>
<feature type="transmembrane region" description="Helical" evidence="7">
    <location>
        <begin position="540"/>
        <end position="562"/>
    </location>
</feature>
<evidence type="ECO:0000259" key="9">
    <source>
        <dbReference type="PROSITE" id="PS50928"/>
    </source>
</evidence>
<protein>
    <submittedName>
        <fullName evidence="10">Sugar ABC transporter permease</fullName>
    </submittedName>
</protein>
<comment type="similarity">
    <text evidence="7">Belongs to the binding-protein-dependent transport system permease family.</text>
</comment>
<evidence type="ECO:0000256" key="6">
    <source>
        <dbReference type="ARBA" id="ARBA00023136"/>
    </source>
</evidence>
<feature type="domain" description="ABC transmembrane type-1" evidence="9">
    <location>
        <begin position="501"/>
        <end position="711"/>
    </location>
</feature>
<feature type="transmembrane region" description="Helical" evidence="7">
    <location>
        <begin position="690"/>
        <end position="710"/>
    </location>
</feature>
<evidence type="ECO:0000256" key="8">
    <source>
        <dbReference type="SAM" id="SignalP"/>
    </source>
</evidence>
<dbReference type="InterPro" id="IPR035906">
    <property type="entry name" value="MetI-like_sf"/>
</dbReference>
<dbReference type="Proteomes" id="UP000886750">
    <property type="component" value="Unassembled WGS sequence"/>
</dbReference>
<accession>A0A9D1ZV77</accession>
<dbReference type="CDD" id="cd06261">
    <property type="entry name" value="TM_PBP2"/>
    <property type="match status" value="1"/>
</dbReference>
<keyword evidence="2 7" id="KW-0813">Transport</keyword>
<keyword evidence="3" id="KW-1003">Cell membrane</keyword>
<comment type="caution">
    <text evidence="10">The sequence shown here is derived from an EMBL/GenBank/DDBJ whole genome shotgun (WGS) entry which is preliminary data.</text>
</comment>
<feature type="chain" id="PRO_5039479300" evidence="8">
    <location>
        <begin position="24"/>
        <end position="723"/>
    </location>
</feature>
<dbReference type="InterPro" id="IPR000515">
    <property type="entry name" value="MetI-like"/>
</dbReference>
<dbReference type="EMBL" id="DXCQ01000002">
    <property type="protein sequence ID" value="HIY96088.1"/>
    <property type="molecule type" value="Genomic_DNA"/>
</dbReference>
<dbReference type="InterPro" id="IPR051393">
    <property type="entry name" value="ABC_transporter_permease"/>
</dbReference>
<keyword evidence="8" id="KW-0732">Signal</keyword>
<dbReference type="GO" id="GO:0005886">
    <property type="term" value="C:plasma membrane"/>
    <property type="evidence" value="ECO:0007669"/>
    <property type="project" value="UniProtKB-SubCell"/>
</dbReference>
<evidence type="ECO:0000256" key="5">
    <source>
        <dbReference type="ARBA" id="ARBA00022989"/>
    </source>
</evidence>
<proteinExistence type="inferred from homology"/>
<gene>
    <name evidence="10" type="ORF">H9729_00190</name>
</gene>
<feature type="transmembrane region" description="Helical" evidence="7">
    <location>
        <begin position="591"/>
        <end position="613"/>
    </location>
</feature>
<sequence length="723" mass="79221">MDTKRKKSLIAFILCAALTIVFAAAAGVLLSTAPKNEVIASADGSTVTRVARSYADDTWYYGDSAGNLVKMSADGEEICRTVITEGRSVRSVASDPALDVLIVLDEDYNLFTVSDDGEELTATFVRTFSGGYQSLAADDEYVYFAVPASRYTQFVKYDKNDLAGEPVARGQMYTCFRQGSNYQFQPVVSGTIVGMYADEDYLYVVTGEGQYHRMAKDFSLNSFPFLSDEELADLGATETSGGIVTIPSDSYDSSLYRTARKQLAASSAAFDAENGRFYIAGVDGEFDALDLSFEEIEGFNVVLPNTPATGAMAFHRESGTVYIAYDNISGVTAIDVSGGSARVLYQANVAFYITNMAVPAGGERLLVICSGNNRDNPDYKELLSADIGTLADKGLINGLGIASAVLAAVCAIGAVFTAMLVFRAGFSSRCRIVAKGVVKNWIVYAIIFVSMAMLILFCYYPGISSMILSFFDYTRTNPTMRFNNFENYIEIFTDPANLIAFRNMLIFLLADIVIALVPPAIFALCLIFMRNKHYGTFARVVLFLPSVLPGIATLLIWTRGIYGVDGVLNMVLRLFSGEGFEPVLFLQDHGIVSLIMMGFPFVGSYLIFYGALMNIPPSYYEAAELDGCKLSKRIFSIDLPMISPQIKYVFILAFIQSVQNFSRVLMTTDGQFGTQIPIVLMYKRLQEGDYGLSSAYATLMFLVLIVVTIFNMRIKTQEMEAGS</sequence>
<dbReference type="GO" id="GO:0055085">
    <property type="term" value="P:transmembrane transport"/>
    <property type="evidence" value="ECO:0007669"/>
    <property type="project" value="InterPro"/>
</dbReference>
<feature type="transmembrane region" description="Helical" evidence="7">
    <location>
        <begin position="504"/>
        <end position="528"/>
    </location>
</feature>
<evidence type="ECO:0000256" key="1">
    <source>
        <dbReference type="ARBA" id="ARBA00004651"/>
    </source>
</evidence>
<reference evidence="10" key="2">
    <citation type="submission" date="2021-04" db="EMBL/GenBank/DDBJ databases">
        <authorList>
            <person name="Gilroy R."/>
        </authorList>
    </citation>
    <scope>NUCLEOTIDE SEQUENCE</scope>
    <source>
        <strain evidence="10">1345</strain>
    </source>
</reference>
<keyword evidence="4 7" id="KW-0812">Transmembrane</keyword>
<dbReference type="PANTHER" id="PTHR30193:SF37">
    <property type="entry name" value="INNER MEMBRANE ABC TRANSPORTER PERMEASE PROTEIN YCJO"/>
    <property type="match status" value="1"/>
</dbReference>
<evidence type="ECO:0000256" key="4">
    <source>
        <dbReference type="ARBA" id="ARBA00022692"/>
    </source>
</evidence>
<dbReference type="AlphaFoldDB" id="A0A9D1ZV77"/>
<dbReference type="Gene3D" id="1.10.3720.10">
    <property type="entry name" value="MetI-like"/>
    <property type="match status" value="1"/>
</dbReference>
<feature type="transmembrane region" description="Helical" evidence="7">
    <location>
        <begin position="442"/>
        <end position="463"/>
    </location>
</feature>
<keyword evidence="5 7" id="KW-1133">Transmembrane helix</keyword>
<evidence type="ECO:0000256" key="3">
    <source>
        <dbReference type="ARBA" id="ARBA00022475"/>
    </source>
</evidence>
<dbReference type="SUPFAM" id="SSF161098">
    <property type="entry name" value="MetI-like"/>
    <property type="match status" value="1"/>
</dbReference>
<name>A0A9D1ZV77_9FIRM</name>
<feature type="signal peptide" evidence="8">
    <location>
        <begin position="1"/>
        <end position="23"/>
    </location>
</feature>
<evidence type="ECO:0000256" key="7">
    <source>
        <dbReference type="RuleBase" id="RU363032"/>
    </source>
</evidence>
<organism evidence="10 11">
    <name type="scientific">Candidatus Borkfalkia excrementigallinarum</name>
    <dbReference type="NCBI Taxonomy" id="2838506"/>
    <lineage>
        <taxon>Bacteria</taxon>
        <taxon>Bacillati</taxon>
        <taxon>Bacillota</taxon>
        <taxon>Clostridia</taxon>
        <taxon>Christensenellales</taxon>
        <taxon>Christensenellaceae</taxon>
        <taxon>Candidatus Borkfalkia</taxon>
    </lineage>
</organism>
<dbReference type="SUPFAM" id="SSF69322">
    <property type="entry name" value="Tricorn protease domain 2"/>
    <property type="match status" value="1"/>
</dbReference>
<reference evidence="10" key="1">
    <citation type="journal article" date="2021" name="PeerJ">
        <title>Extensive microbial diversity within the chicken gut microbiome revealed by metagenomics and culture.</title>
        <authorList>
            <person name="Gilroy R."/>
            <person name="Ravi A."/>
            <person name="Getino M."/>
            <person name="Pursley I."/>
            <person name="Horton D.L."/>
            <person name="Alikhan N.F."/>
            <person name="Baker D."/>
            <person name="Gharbi K."/>
            <person name="Hall N."/>
            <person name="Watson M."/>
            <person name="Adriaenssens E.M."/>
            <person name="Foster-Nyarko E."/>
            <person name="Jarju S."/>
            <person name="Secka A."/>
            <person name="Antonio M."/>
            <person name="Oren A."/>
            <person name="Chaudhuri R.R."/>
            <person name="La Ragione R."/>
            <person name="Hildebrand F."/>
            <person name="Pallen M.J."/>
        </authorList>
    </citation>
    <scope>NUCLEOTIDE SEQUENCE</scope>
    <source>
        <strain evidence="10">1345</strain>
    </source>
</reference>
<dbReference type="Pfam" id="PF00528">
    <property type="entry name" value="BPD_transp_1"/>
    <property type="match status" value="1"/>
</dbReference>
<keyword evidence="6 7" id="KW-0472">Membrane</keyword>
<dbReference type="PANTHER" id="PTHR30193">
    <property type="entry name" value="ABC TRANSPORTER PERMEASE PROTEIN"/>
    <property type="match status" value="1"/>
</dbReference>
<comment type="subcellular location">
    <subcellularLocation>
        <location evidence="1 7">Cell membrane</location>
        <topology evidence="1 7">Multi-pass membrane protein</topology>
    </subcellularLocation>
</comment>
<dbReference type="PROSITE" id="PS50928">
    <property type="entry name" value="ABC_TM1"/>
    <property type="match status" value="1"/>
</dbReference>
<evidence type="ECO:0000256" key="2">
    <source>
        <dbReference type="ARBA" id="ARBA00022448"/>
    </source>
</evidence>